<evidence type="ECO:0000256" key="1">
    <source>
        <dbReference type="SAM" id="Phobius"/>
    </source>
</evidence>
<reference evidence="2 3" key="1">
    <citation type="submission" date="2016-04" db="EMBL/GenBank/DDBJ databases">
        <authorList>
            <person name="Evans L.H."/>
            <person name="Alamgir A."/>
            <person name="Owens N."/>
            <person name="Weber N.D."/>
            <person name="Virtaneva K."/>
            <person name="Barbian K."/>
            <person name="Babar A."/>
            <person name="Rosenke K."/>
        </authorList>
    </citation>
    <scope>NUCLEOTIDE SEQUENCE [LARGE SCALE GENOMIC DNA]</scope>
    <source>
        <strain evidence="2 3">IFM 0406</strain>
    </source>
</reference>
<feature type="transmembrane region" description="Helical" evidence="1">
    <location>
        <begin position="36"/>
        <end position="57"/>
    </location>
</feature>
<keyword evidence="1" id="KW-0812">Transmembrane</keyword>
<keyword evidence="1" id="KW-1133">Transmembrane helix</keyword>
<evidence type="ECO:0008006" key="4">
    <source>
        <dbReference type="Google" id="ProtNLM"/>
    </source>
</evidence>
<dbReference type="EMBL" id="LWGR01000013">
    <property type="protein sequence ID" value="KZM71056.1"/>
    <property type="molecule type" value="Genomic_DNA"/>
</dbReference>
<sequence length="66" mass="6982">MLTFTPETRSYVYKIVIAVLPLLAALHVITPDYVDPILNVAEAVLGIGAASVAVSNVSHGPKDHRG</sequence>
<organism evidence="2 3">
    <name type="scientific">Nocardia terpenica</name>
    <dbReference type="NCBI Taxonomy" id="455432"/>
    <lineage>
        <taxon>Bacteria</taxon>
        <taxon>Bacillati</taxon>
        <taxon>Actinomycetota</taxon>
        <taxon>Actinomycetes</taxon>
        <taxon>Mycobacteriales</taxon>
        <taxon>Nocardiaceae</taxon>
        <taxon>Nocardia</taxon>
    </lineage>
</organism>
<dbReference type="RefSeq" id="WP_067595153.1">
    <property type="nucleotide sequence ID" value="NZ_JABMCZ010000003.1"/>
</dbReference>
<feature type="transmembrane region" description="Helical" evidence="1">
    <location>
        <begin position="12"/>
        <end position="30"/>
    </location>
</feature>
<dbReference type="Proteomes" id="UP000076512">
    <property type="component" value="Unassembled WGS sequence"/>
</dbReference>
<evidence type="ECO:0000313" key="2">
    <source>
        <dbReference type="EMBL" id="KZM71056.1"/>
    </source>
</evidence>
<keyword evidence="1" id="KW-0472">Membrane</keyword>
<name>A0A164K5L6_9NOCA</name>
<keyword evidence="3" id="KW-1185">Reference proteome</keyword>
<evidence type="ECO:0000313" key="3">
    <source>
        <dbReference type="Proteomes" id="UP000076512"/>
    </source>
</evidence>
<dbReference type="STRING" id="455432.AWN90_41805"/>
<proteinExistence type="predicted"/>
<gene>
    <name evidence="2" type="ORF">AWN90_41805</name>
</gene>
<comment type="caution">
    <text evidence="2">The sequence shown here is derived from an EMBL/GenBank/DDBJ whole genome shotgun (WGS) entry which is preliminary data.</text>
</comment>
<accession>A0A164K5L6</accession>
<protein>
    <recommendedName>
        <fullName evidence="4">Holin</fullName>
    </recommendedName>
</protein>
<dbReference type="AlphaFoldDB" id="A0A164K5L6"/>